<dbReference type="Gene3D" id="3.40.50.1820">
    <property type="entry name" value="alpha/beta hydrolase"/>
    <property type="match status" value="1"/>
</dbReference>
<dbReference type="RefSeq" id="WP_091214413.1">
    <property type="nucleotide sequence ID" value="NZ_FNHE01000002.1"/>
</dbReference>
<feature type="domain" description="AB hydrolase-1" evidence="5">
    <location>
        <begin position="101"/>
        <end position="480"/>
    </location>
</feature>
<dbReference type="InterPro" id="IPR051601">
    <property type="entry name" value="Serine_prot/Carboxylest_S33"/>
</dbReference>
<proteinExistence type="inferred from homology"/>
<sequence>MSAPRRAAAVTTLTVLVLGAGTGVAGAESPTGELPASPVAPLAWAGCGTTAEATAAGVECATADLPMDYDEPDGERVQIAVARVPATDPADRIGSLFFNLGGPGGSAVDALQAVGPGVFAALNQRFDIVGFDPRGVGQSTPAVACQSDQQVQDQQSPQFPTPLDIDVDAYVAEAQTYVDACLASNGEILEHLSTANVARDMDALRAAVGDEQLTYLGFSYGTFLGATYASLFPDNYRAMVLDGAVDPDEYINDPLSTRAVQTAAFETALARFTEACAVDQVACSGFGGADPYLAYDQLLAAAEESPIPADGYPPDPRPVTADDIRVLTLNLLYGKELWGQLGAALAEAAAGNGSPVRSLLHQLVHADGASGDQFFAITASEQRYPQGDLDVYLDRGAESWASFPHFWFTSGYAEIPYALWPARDEDAFAGPFDVPASSPTPLVIGTTYDPATPYADAVSLVADQGNARLLTMEGDGHTAYGGKSPCIDSTTEAYLVAGTLPAPGTVCPQTVPFTAPAPVPVGAATATQLVLGPPVTAWLR</sequence>
<dbReference type="Pfam" id="PF00561">
    <property type="entry name" value="Abhydrolase_1"/>
    <property type="match status" value="1"/>
</dbReference>
<gene>
    <name evidence="6" type="ORF">SAMN05660642_00923</name>
</gene>
<comment type="similarity">
    <text evidence="1">Belongs to the peptidase S33 family.</text>
</comment>
<keyword evidence="3 6" id="KW-0378">Hydrolase</keyword>
<reference evidence="7" key="1">
    <citation type="submission" date="2016-10" db="EMBL/GenBank/DDBJ databases">
        <authorList>
            <person name="Varghese N."/>
            <person name="Submissions S."/>
        </authorList>
    </citation>
    <scope>NUCLEOTIDE SEQUENCE [LARGE SCALE GENOMIC DNA]</scope>
    <source>
        <strain evidence="7">DSM 45419</strain>
    </source>
</reference>
<protein>
    <submittedName>
        <fullName evidence="6">Alpha/beta hydrolase fold</fullName>
    </submittedName>
</protein>
<dbReference type="PANTHER" id="PTHR43248">
    <property type="entry name" value="2-SUCCINYL-6-HYDROXY-2,4-CYCLOHEXADIENE-1-CARBOXYLATE SYNTHASE"/>
    <property type="match status" value="1"/>
</dbReference>
<dbReference type="OrthoDB" id="4006962at2"/>
<evidence type="ECO:0000259" key="5">
    <source>
        <dbReference type="Pfam" id="PF00561"/>
    </source>
</evidence>
<dbReference type="Proteomes" id="UP000198680">
    <property type="component" value="Unassembled WGS sequence"/>
</dbReference>
<dbReference type="STRING" id="1137991.SAMN05660642_00923"/>
<dbReference type="PANTHER" id="PTHR43248:SF29">
    <property type="entry name" value="TRIPEPTIDYL AMINOPEPTIDASE"/>
    <property type="match status" value="1"/>
</dbReference>
<evidence type="ECO:0000256" key="1">
    <source>
        <dbReference type="ARBA" id="ARBA00010088"/>
    </source>
</evidence>
<dbReference type="InterPro" id="IPR000073">
    <property type="entry name" value="AB_hydrolase_1"/>
</dbReference>
<evidence type="ECO:0000256" key="2">
    <source>
        <dbReference type="ARBA" id="ARBA00022729"/>
    </source>
</evidence>
<dbReference type="InterPro" id="IPR029058">
    <property type="entry name" value="AB_hydrolase_fold"/>
</dbReference>
<evidence type="ECO:0000313" key="6">
    <source>
        <dbReference type="EMBL" id="SDL82423.1"/>
    </source>
</evidence>
<feature type="chain" id="PRO_5011557957" evidence="4">
    <location>
        <begin position="28"/>
        <end position="540"/>
    </location>
</feature>
<dbReference type="SUPFAM" id="SSF53474">
    <property type="entry name" value="alpha/beta-Hydrolases"/>
    <property type="match status" value="1"/>
</dbReference>
<accession>A0A1G9N7S5</accession>
<dbReference type="EMBL" id="FNHE01000002">
    <property type="protein sequence ID" value="SDL82423.1"/>
    <property type="molecule type" value="Genomic_DNA"/>
</dbReference>
<dbReference type="AlphaFoldDB" id="A0A1G9N7S5"/>
<evidence type="ECO:0000313" key="7">
    <source>
        <dbReference type="Proteomes" id="UP000198680"/>
    </source>
</evidence>
<dbReference type="GO" id="GO:0016787">
    <property type="term" value="F:hydrolase activity"/>
    <property type="evidence" value="ECO:0007669"/>
    <property type="project" value="UniProtKB-KW"/>
</dbReference>
<feature type="signal peptide" evidence="4">
    <location>
        <begin position="1"/>
        <end position="27"/>
    </location>
</feature>
<keyword evidence="2 4" id="KW-0732">Signal</keyword>
<organism evidence="6 7">
    <name type="scientific">Geodermatophilus siccatus</name>
    <dbReference type="NCBI Taxonomy" id="1137991"/>
    <lineage>
        <taxon>Bacteria</taxon>
        <taxon>Bacillati</taxon>
        <taxon>Actinomycetota</taxon>
        <taxon>Actinomycetes</taxon>
        <taxon>Geodermatophilales</taxon>
        <taxon>Geodermatophilaceae</taxon>
        <taxon>Geodermatophilus</taxon>
    </lineage>
</organism>
<name>A0A1G9N7S5_9ACTN</name>
<keyword evidence="7" id="KW-1185">Reference proteome</keyword>
<evidence type="ECO:0000256" key="3">
    <source>
        <dbReference type="ARBA" id="ARBA00022801"/>
    </source>
</evidence>
<evidence type="ECO:0000256" key="4">
    <source>
        <dbReference type="SAM" id="SignalP"/>
    </source>
</evidence>